<reference evidence="3 4" key="1">
    <citation type="submission" date="2019-02" db="EMBL/GenBank/DDBJ databases">
        <title>Pedobacter sp. RP-3-8 sp. nov., isolated from Arctic soil.</title>
        <authorList>
            <person name="Dahal R.H."/>
        </authorList>
    </citation>
    <scope>NUCLEOTIDE SEQUENCE [LARGE SCALE GENOMIC DNA]</scope>
    <source>
        <strain evidence="3 4">RP-3-8</strain>
    </source>
</reference>
<dbReference type="PROSITE" id="PS01174">
    <property type="entry name" value="LIPASE_GDXG_SER"/>
    <property type="match status" value="1"/>
</dbReference>
<dbReference type="GO" id="GO:0004771">
    <property type="term" value="F:sterol ester esterase activity"/>
    <property type="evidence" value="ECO:0007669"/>
    <property type="project" value="TreeGrafter"/>
</dbReference>
<dbReference type="GO" id="GO:0004806">
    <property type="term" value="F:triacylglycerol lipase activity"/>
    <property type="evidence" value="ECO:0007669"/>
    <property type="project" value="TreeGrafter"/>
</dbReference>
<comment type="caution">
    <text evidence="3">The sequence shown here is derived from an EMBL/GenBank/DDBJ whole genome shotgun (WGS) entry which is preliminary data.</text>
</comment>
<dbReference type="InterPro" id="IPR033140">
    <property type="entry name" value="Lipase_GDXG_put_SER_AS"/>
</dbReference>
<dbReference type="Pfam" id="PF07859">
    <property type="entry name" value="Abhydrolase_3"/>
    <property type="match status" value="1"/>
</dbReference>
<feature type="domain" description="Alpha/beta hydrolase fold-3" evidence="2">
    <location>
        <begin position="79"/>
        <end position="285"/>
    </location>
</feature>
<dbReference type="AlphaFoldDB" id="A0A4R0ND26"/>
<dbReference type="PANTHER" id="PTHR23025:SF4">
    <property type="entry name" value="ALPHA_BETA HYDROLASE FOLD-3 DOMAIN-CONTAINING PROTEIN"/>
    <property type="match status" value="1"/>
</dbReference>
<dbReference type="InterPro" id="IPR029058">
    <property type="entry name" value="AB_hydrolase_fold"/>
</dbReference>
<dbReference type="OrthoDB" id="9815425at2"/>
<dbReference type="Proteomes" id="UP000291117">
    <property type="component" value="Unassembled WGS sequence"/>
</dbReference>
<evidence type="ECO:0000313" key="3">
    <source>
        <dbReference type="EMBL" id="TCC96972.1"/>
    </source>
</evidence>
<protein>
    <submittedName>
        <fullName evidence="3">Alpha/beta hydrolase</fullName>
    </submittedName>
</protein>
<dbReference type="PANTHER" id="PTHR23025">
    <property type="entry name" value="TRIACYLGLYCEROL LIPASE"/>
    <property type="match status" value="1"/>
</dbReference>
<dbReference type="GO" id="GO:0005829">
    <property type="term" value="C:cytosol"/>
    <property type="evidence" value="ECO:0007669"/>
    <property type="project" value="TreeGrafter"/>
</dbReference>
<proteinExistence type="predicted"/>
<feature type="active site" evidence="1">
    <location>
        <position position="157"/>
    </location>
</feature>
<evidence type="ECO:0000256" key="1">
    <source>
        <dbReference type="PROSITE-ProRule" id="PRU10038"/>
    </source>
</evidence>
<dbReference type="InterPro" id="IPR013094">
    <property type="entry name" value="AB_hydrolase_3"/>
</dbReference>
<organism evidence="3 4">
    <name type="scientific">Pedobacter hiemivivus</name>
    <dbReference type="NCBI Taxonomy" id="2530454"/>
    <lineage>
        <taxon>Bacteria</taxon>
        <taxon>Pseudomonadati</taxon>
        <taxon>Bacteroidota</taxon>
        <taxon>Sphingobacteriia</taxon>
        <taxon>Sphingobacteriales</taxon>
        <taxon>Sphingobacteriaceae</taxon>
        <taxon>Pedobacter</taxon>
    </lineage>
</organism>
<evidence type="ECO:0000313" key="4">
    <source>
        <dbReference type="Proteomes" id="UP000291117"/>
    </source>
</evidence>
<dbReference type="EMBL" id="SJSM01000004">
    <property type="protein sequence ID" value="TCC96972.1"/>
    <property type="molecule type" value="Genomic_DNA"/>
</dbReference>
<evidence type="ECO:0000259" key="2">
    <source>
        <dbReference type="Pfam" id="PF07859"/>
    </source>
</evidence>
<dbReference type="GO" id="GO:0019433">
    <property type="term" value="P:triglyceride catabolic process"/>
    <property type="evidence" value="ECO:0007669"/>
    <property type="project" value="TreeGrafter"/>
</dbReference>
<gene>
    <name evidence="3" type="ORF">EZ444_08915</name>
</gene>
<accession>A0A4R0ND26</accession>
<sequence length="311" mass="35000">MIMDLSKQVKIALDYIQSIDVSDIDDTSEAGRIFYEKFIPMAGEEETIYKIENLEVPSFEQTINIRIYRPSNEKELPVVIYFHGGWFNAGGLESHDRPLRKLANLSGAIIISVDYRLAPEYPFPTGLNDCYNALEWIILHAKMLGIDLKRLAIAGDSAGAALATVITRRAIQNNLNKILCQLLVYPVTDASLKTPSWQEFKDGPVLNYEGAVQAWNLYLPNIKEIENPDASPLYSDELSDMPSTLMIIAEYDPLRDEAILYAEKLQKSGVAVKQLLYKGMVHGFFQMGGIIDDGNRAIEETAQFLIQNFNK</sequence>
<dbReference type="Gene3D" id="3.40.50.1820">
    <property type="entry name" value="alpha/beta hydrolase"/>
    <property type="match status" value="1"/>
</dbReference>
<dbReference type="SUPFAM" id="SSF53474">
    <property type="entry name" value="alpha/beta-Hydrolases"/>
    <property type="match status" value="1"/>
</dbReference>
<keyword evidence="3" id="KW-0378">Hydrolase</keyword>
<name>A0A4R0ND26_9SPHI</name>
<keyword evidence="4" id="KW-1185">Reference proteome</keyword>